<evidence type="ECO:0000256" key="1">
    <source>
        <dbReference type="SAM" id="MobiDB-lite"/>
    </source>
</evidence>
<keyword evidence="5" id="KW-1185">Reference proteome</keyword>
<dbReference type="RefSeq" id="WP_036738048.1">
    <property type="nucleotide sequence ID" value="NZ_FOJO01000002.1"/>
</dbReference>
<dbReference type="EMBL" id="FOJO01000002">
    <property type="protein sequence ID" value="SFA41248.1"/>
    <property type="molecule type" value="Genomic_DNA"/>
</dbReference>
<evidence type="ECO:0000313" key="5">
    <source>
        <dbReference type="Proteomes" id="UP000029846"/>
    </source>
</evidence>
<reference evidence="3 5" key="1">
    <citation type="submission" date="2014-09" db="EMBL/GenBank/DDBJ databases">
        <authorList>
            <person name="McGinnis J.M."/>
            <person name="Wolfgang W.J."/>
        </authorList>
    </citation>
    <scope>NUCLEOTIDE SEQUENCE [LARGE SCALE GENOMIC DNA]</scope>
    <source>
        <strain evidence="3 5">JCM 14014</strain>
    </source>
</reference>
<reference evidence="4 6" key="3">
    <citation type="submission" date="2016-10" db="EMBL/GenBank/DDBJ databases">
        <authorList>
            <person name="de Groot N.N."/>
        </authorList>
    </citation>
    <scope>NUCLEOTIDE SEQUENCE [LARGE SCALE GENOMIC DNA]</scope>
    <source>
        <strain evidence="4 6">CGMCC 1.6117</strain>
    </source>
</reference>
<reference evidence="3 5" key="2">
    <citation type="submission" date="2014-10" db="EMBL/GenBank/DDBJ databases">
        <title>Paracoccus sanguinis sp. nov., isolated from clinical specimens of New York State patients.</title>
        <authorList>
            <person name="Mingle L.A."/>
            <person name="Cole J.A."/>
            <person name="Lapierre P."/>
            <person name="Musser K.A."/>
        </authorList>
    </citation>
    <scope>NUCLEOTIDE SEQUENCE [LARGE SCALE GENOMIC DNA]</scope>
    <source>
        <strain evidence="3 5">JCM 14014</strain>
    </source>
</reference>
<dbReference type="AlphaFoldDB" id="A0A099F9D9"/>
<evidence type="ECO:0000256" key="2">
    <source>
        <dbReference type="SAM" id="SignalP"/>
    </source>
</evidence>
<dbReference type="OrthoDB" id="8724542at2"/>
<dbReference type="Proteomes" id="UP000182312">
    <property type="component" value="Unassembled WGS sequence"/>
</dbReference>
<evidence type="ECO:0000313" key="6">
    <source>
        <dbReference type="Proteomes" id="UP000182312"/>
    </source>
</evidence>
<feature type="chain" id="PRO_5010409509" evidence="2">
    <location>
        <begin position="21"/>
        <end position="95"/>
    </location>
</feature>
<feature type="region of interest" description="Disordered" evidence="1">
    <location>
        <begin position="52"/>
        <end position="82"/>
    </location>
</feature>
<evidence type="ECO:0000313" key="4">
    <source>
        <dbReference type="EMBL" id="SFA41248.1"/>
    </source>
</evidence>
<dbReference type="Proteomes" id="UP000029846">
    <property type="component" value="Unassembled WGS sequence"/>
</dbReference>
<dbReference type="eggNOG" id="ENOG50339MI">
    <property type="taxonomic scope" value="Bacteria"/>
</dbReference>
<dbReference type="EMBL" id="JRKN01000001">
    <property type="protein sequence ID" value="KGJ06833.1"/>
    <property type="molecule type" value="Genomic_DNA"/>
</dbReference>
<dbReference type="Pfam" id="PF11720">
    <property type="entry name" value="Inhibitor_I78"/>
    <property type="match status" value="1"/>
</dbReference>
<dbReference type="InterPro" id="IPR021719">
    <property type="entry name" value="Prot_inh_I78"/>
</dbReference>
<gene>
    <name evidence="3" type="ORF">IT41_01265</name>
    <name evidence="4" type="ORF">SAMN04487972_102107</name>
</gene>
<keyword evidence="2" id="KW-0732">Signal</keyword>
<evidence type="ECO:0000313" key="3">
    <source>
        <dbReference type="EMBL" id="KGJ06833.1"/>
    </source>
</evidence>
<dbReference type="Gene3D" id="3.30.10.10">
    <property type="entry name" value="Trypsin Inhibitor V, subunit A"/>
    <property type="match status" value="1"/>
</dbReference>
<organism evidence="3 5">
    <name type="scientific">Paracoccus halophilus</name>
    <dbReference type="NCBI Taxonomy" id="376733"/>
    <lineage>
        <taxon>Bacteria</taxon>
        <taxon>Pseudomonadati</taxon>
        <taxon>Pseudomonadota</taxon>
        <taxon>Alphaproteobacteria</taxon>
        <taxon>Rhodobacterales</taxon>
        <taxon>Paracoccaceae</taxon>
        <taxon>Paracoccus</taxon>
    </lineage>
</organism>
<proteinExistence type="predicted"/>
<dbReference type="PROSITE" id="PS51257">
    <property type="entry name" value="PROKAR_LIPOPROTEIN"/>
    <property type="match status" value="1"/>
</dbReference>
<dbReference type="STRING" id="376733.SAMN04487972_102107"/>
<name>A0A099F9D9_9RHOB</name>
<accession>A0A099F9D9</accession>
<protein>
    <submittedName>
        <fullName evidence="4">Peptidase inhibitor I78 family protein</fullName>
    </submittedName>
</protein>
<feature type="signal peptide" evidence="2">
    <location>
        <begin position="1"/>
        <end position="20"/>
    </location>
</feature>
<sequence>MALSDKLPLILLLSALAACAQPEAQEPAAPSESDACGASRFQGLVGQPGAVLGDMTLPEGTRVVGPADPVTMDYRPSRLNMETGKDGRITRIACY</sequence>